<sequence>MNLDRLGQFLEHKSLVFGIAYRMTGSVSDAEDIVQESFLRWERSVTENIRSPKAFLSTIATRLSLDTLRKVKNKRETYIGPWLPEPIPTGPETEEPDPETLDLAFLHLLEKLNPIERAVFILRESFDLDYKVISEAVGKTQENCRQTLKRAKDALKSGKKKFSPDKETRRKLLHSFLLASSKGEPELLLPFLKEEIVLWSDGGGKVHAARIPLFGKERIASFLIRTAKNPIFSNTELFFTETNGSESIIVYHKDKPVYLRSFLMDENGISYIYTMLNDDKFSAYKNKTNLIERGILIPLEFFLLFPKSASTNRQPPVWTKPLLKLVHWAITRKK</sequence>
<dbReference type="Pfam" id="PF08281">
    <property type="entry name" value="Sigma70_r4_2"/>
    <property type="match status" value="1"/>
</dbReference>
<evidence type="ECO:0000313" key="4">
    <source>
        <dbReference type="Proteomes" id="UP000094197"/>
    </source>
</evidence>
<evidence type="ECO:0000259" key="1">
    <source>
        <dbReference type="Pfam" id="PF04542"/>
    </source>
</evidence>
<dbReference type="InterPro" id="IPR052704">
    <property type="entry name" value="ECF_Sigma-70_Domain"/>
</dbReference>
<dbReference type="InterPro" id="IPR007627">
    <property type="entry name" value="RNA_pol_sigma70_r2"/>
</dbReference>
<dbReference type="Gene3D" id="1.10.10.10">
    <property type="entry name" value="Winged helix-like DNA-binding domain superfamily/Winged helix DNA-binding domain"/>
    <property type="match status" value="1"/>
</dbReference>
<accession>A0A1D7UUI0</accession>
<feature type="domain" description="RNA polymerase sigma factor 70 region 4 type 2" evidence="2">
    <location>
        <begin position="104"/>
        <end position="155"/>
    </location>
</feature>
<dbReference type="GO" id="GO:0016987">
    <property type="term" value="F:sigma factor activity"/>
    <property type="evidence" value="ECO:0007669"/>
    <property type="project" value="InterPro"/>
</dbReference>
<dbReference type="KEGG" id="laj:A0128_04650"/>
<dbReference type="InterPro" id="IPR013325">
    <property type="entry name" value="RNA_pol_sigma_r2"/>
</dbReference>
<dbReference type="GO" id="GO:0006352">
    <property type="term" value="P:DNA-templated transcription initiation"/>
    <property type="evidence" value="ECO:0007669"/>
    <property type="project" value="InterPro"/>
</dbReference>
<gene>
    <name evidence="3" type="ORF">A0128_04650</name>
</gene>
<dbReference type="InterPro" id="IPR014284">
    <property type="entry name" value="RNA_pol_sigma-70_dom"/>
</dbReference>
<dbReference type="NCBIfam" id="TIGR02937">
    <property type="entry name" value="sigma70-ECF"/>
    <property type="match status" value="1"/>
</dbReference>
<dbReference type="InterPro" id="IPR013324">
    <property type="entry name" value="RNA_pol_sigma_r3/r4-like"/>
</dbReference>
<evidence type="ECO:0000259" key="2">
    <source>
        <dbReference type="Pfam" id="PF08281"/>
    </source>
</evidence>
<dbReference type="GO" id="GO:0003677">
    <property type="term" value="F:DNA binding"/>
    <property type="evidence" value="ECO:0007669"/>
    <property type="project" value="InterPro"/>
</dbReference>
<organism evidence="3 4">
    <name type="scientific">Leptospira tipperaryensis</name>
    <dbReference type="NCBI Taxonomy" id="2564040"/>
    <lineage>
        <taxon>Bacteria</taxon>
        <taxon>Pseudomonadati</taxon>
        <taxon>Spirochaetota</taxon>
        <taxon>Spirochaetia</taxon>
        <taxon>Leptospirales</taxon>
        <taxon>Leptospiraceae</taxon>
        <taxon>Leptospira</taxon>
    </lineage>
</organism>
<dbReference type="Gene3D" id="1.10.1740.10">
    <property type="match status" value="1"/>
</dbReference>
<dbReference type="PANTHER" id="PTHR30173:SF36">
    <property type="entry name" value="ECF RNA POLYMERASE SIGMA FACTOR SIGJ"/>
    <property type="match status" value="1"/>
</dbReference>
<reference evidence="3 4" key="1">
    <citation type="submission" date="2016-04" db="EMBL/GenBank/DDBJ databases">
        <title>Complete genome seqeunce of Leptospira alstonii serovar Room22.</title>
        <authorList>
            <person name="Nally J.E."/>
            <person name="Bayles D.O."/>
            <person name="Hurley D."/>
            <person name="Fanning S."/>
            <person name="McMahon B.J."/>
            <person name="Arent Z."/>
        </authorList>
    </citation>
    <scope>NUCLEOTIDE SEQUENCE [LARGE SCALE GENOMIC DNA]</scope>
    <source>
        <strain evidence="3 4">GWTS #1</strain>
    </source>
</reference>
<keyword evidence="4" id="KW-1185">Reference proteome</keyword>
<dbReference type="SUPFAM" id="SSF88946">
    <property type="entry name" value="Sigma2 domain of RNA polymerase sigma factors"/>
    <property type="match status" value="1"/>
</dbReference>
<dbReference type="PANTHER" id="PTHR30173">
    <property type="entry name" value="SIGMA 19 FACTOR"/>
    <property type="match status" value="1"/>
</dbReference>
<protein>
    <submittedName>
        <fullName evidence="3">RNA polymerase subunit sigma</fullName>
    </submittedName>
</protein>
<dbReference type="InterPro" id="IPR013249">
    <property type="entry name" value="RNA_pol_sigma70_r4_t2"/>
</dbReference>
<proteinExistence type="predicted"/>
<dbReference type="Pfam" id="PF04542">
    <property type="entry name" value="Sigma70_r2"/>
    <property type="match status" value="1"/>
</dbReference>
<evidence type="ECO:0000313" key="3">
    <source>
        <dbReference type="EMBL" id="AOP33204.1"/>
    </source>
</evidence>
<dbReference type="Proteomes" id="UP000094197">
    <property type="component" value="Chromosome 1"/>
</dbReference>
<dbReference type="InterPro" id="IPR036388">
    <property type="entry name" value="WH-like_DNA-bd_sf"/>
</dbReference>
<feature type="domain" description="RNA polymerase sigma-70 region 2" evidence="1">
    <location>
        <begin position="11"/>
        <end position="71"/>
    </location>
</feature>
<dbReference type="AlphaFoldDB" id="A0A1D7UUI0"/>
<dbReference type="SUPFAM" id="SSF88659">
    <property type="entry name" value="Sigma3 and sigma4 domains of RNA polymerase sigma factors"/>
    <property type="match status" value="1"/>
</dbReference>
<name>A0A1D7UUI0_9LEPT</name>
<dbReference type="OrthoDB" id="3211555at2"/>
<dbReference type="EMBL" id="CP015217">
    <property type="protein sequence ID" value="AOP33204.1"/>
    <property type="molecule type" value="Genomic_DNA"/>
</dbReference>